<feature type="domain" description="CAAX prenyl protease 2/Lysostaphin resistance protein A-like" evidence="2">
    <location>
        <begin position="149"/>
        <end position="239"/>
    </location>
</feature>
<dbReference type="PANTHER" id="PTHR39430">
    <property type="entry name" value="MEMBRANE-ASSOCIATED PROTEASE-RELATED"/>
    <property type="match status" value="1"/>
</dbReference>
<dbReference type="EMBL" id="FOQU01000001">
    <property type="protein sequence ID" value="SFH92265.1"/>
    <property type="molecule type" value="Genomic_DNA"/>
</dbReference>
<dbReference type="InterPro" id="IPR003675">
    <property type="entry name" value="Rce1/LyrA-like_dom"/>
</dbReference>
<dbReference type="AlphaFoldDB" id="A0A1I3DZZ2"/>
<dbReference type="Pfam" id="PF02517">
    <property type="entry name" value="Rce1-like"/>
    <property type="match status" value="1"/>
</dbReference>
<feature type="transmembrane region" description="Helical" evidence="1">
    <location>
        <begin position="182"/>
        <end position="199"/>
    </location>
</feature>
<dbReference type="GO" id="GO:0080120">
    <property type="term" value="P:CAAX-box protein maturation"/>
    <property type="evidence" value="ECO:0007669"/>
    <property type="project" value="UniProtKB-ARBA"/>
</dbReference>
<evidence type="ECO:0000256" key="1">
    <source>
        <dbReference type="SAM" id="Phobius"/>
    </source>
</evidence>
<protein>
    <recommendedName>
        <fullName evidence="2">CAAX prenyl protease 2/Lysostaphin resistance protein A-like domain-containing protein</fullName>
    </recommendedName>
</protein>
<feature type="transmembrane region" description="Helical" evidence="1">
    <location>
        <begin position="206"/>
        <end position="231"/>
    </location>
</feature>
<organism evidence="3 4">
    <name type="scientific">Paraburkholderia megapolitana</name>
    <dbReference type="NCBI Taxonomy" id="420953"/>
    <lineage>
        <taxon>Bacteria</taxon>
        <taxon>Pseudomonadati</taxon>
        <taxon>Pseudomonadota</taxon>
        <taxon>Betaproteobacteria</taxon>
        <taxon>Burkholderiales</taxon>
        <taxon>Burkholderiaceae</taxon>
        <taxon>Paraburkholderia</taxon>
    </lineage>
</organism>
<dbReference type="Proteomes" id="UP000199548">
    <property type="component" value="Unassembled WGS sequence"/>
</dbReference>
<feature type="transmembrane region" description="Helical" evidence="1">
    <location>
        <begin position="70"/>
        <end position="90"/>
    </location>
</feature>
<proteinExistence type="predicted"/>
<keyword evidence="1" id="KW-0812">Transmembrane</keyword>
<dbReference type="PANTHER" id="PTHR39430:SF1">
    <property type="entry name" value="PROTEASE"/>
    <property type="match status" value="1"/>
</dbReference>
<evidence type="ECO:0000313" key="4">
    <source>
        <dbReference type="Proteomes" id="UP000199548"/>
    </source>
</evidence>
<dbReference type="STRING" id="420953.SAMN05192543_101613"/>
<feature type="transmembrane region" description="Helical" evidence="1">
    <location>
        <begin position="31"/>
        <end position="50"/>
    </location>
</feature>
<dbReference type="GO" id="GO:0004175">
    <property type="term" value="F:endopeptidase activity"/>
    <property type="evidence" value="ECO:0007669"/>
    <property type="project" value="UniProtKB-ARBA"/>
</dbReference>
<sequence length="307" mass="32858">METAAITKHRLVTWSRFKAIWVGRNGLRAGWAALLFIVICVALVAGVVHLADMLHHPLQHRGELAPGRQIVLDTVLICAVLVATKILSLIDRKSWLDYGLRAPRRAAHFVQGLFWGVVLVSGTMAALVLSGGAKIEFSGLDFHSLILAAPLWALVFLLVAIAEELLCRGYLFFKLAAGTNPLVAAILTSLLFGSAHLGNHGESIRGVILAVLFGLVACVAVWRTGSLWWVIGVHAAWDWSESFLFGTADSGGSIAGGHFLTTHAIGPDWLSGGSVGPEGSLLMLPMTALLALVVLRTLPSRRQQTTG</sequence>
<keyword evidence="1" id="KW-0472">Membrane</keyword>
<keyword evidence="4" id="KW-1185">Reference proteome</keyword>
<name>A0A1I3DZZ2_9BURK</name>
<feature type="transmembrane region" description="Helical" evidence="1">
    <location>
        <begin position="110"/>
        <end position="130"/>
    </location>
</feature>
<gene>
    <name evidence="3" type="ORF">SAMN05192543_101613</name>
</gene>
<evidence type="ECO:0000259" key="2">
    <source>
        <dbReference type="Pfam" id="PF02517"/>
    </source>
</evidence>
<accession>A0A1I3DZZ2</accession>
<evidence type="ECO:0000313" key="3">
    <source>
        <dbReference type="EMBL" id="SFH92265.1"/>
    </source>
</evidence>
<feature type="transmembrane region" description="Helical" evidence="1">
    <location>
        <begin position="142"/>
        <end position="162"/>
    </location>
</feature>
<reference evidence="3 4" key="1">
    <citation type="submission" date="2016-10" db="EMBL/GenBank/DDBJ databases">
        <authorList>
            <person name="de Groot N.N."/>
        </authorList>
    </citation>
    <scope>NUCLEOTIDE SEQUENCE [LARGE SCALE GENOMIC DNA]</scope>
    <source>
        <strain evidence="3 4">LMG 23650</strain>
    </source>
</reference>
<feature type="transmembrane region" description="Helical" evidence="1">
    <location>
        <begin position="279"/>
        <end position="298"/>
    </location>
</feature>
<dbReference type="OrthoDB" id="193898at2"/>
<keyword evidence="1" id="KW-1133">Transmembrane helix</keyword>
<dbReference type="RefSeq" id="WP_091007180.1">
    <property type="nucleotide sequence ID" value="NZ_CP041743.1"/>
</dbReference>